<dbReference type="GO" id="GO:0055085">
    <property type="term" value="P:transmembrane transport"/>
    <property type="evidence" value="ECO:0007669"/>
    <property type="project" value="InterPro"/>
</dbReference>
<keyword evidence="2" id="KW-0472">Membrane</keyword>
<dbReference type="Gene3D" id="3.30.1150.10">
    <property type="match status" value="1"/>
</dbReference>
<feature type="compositionally biased region" description="Gly residues" evidence="1">
    <location>
        <begin position="145"/>
        <end position="158"/>
    </location>
</feature>
<evidence type="ECO:0000313" key="5">
    <source>
        <dbReference type="Proteomes" id="UP000006394"/>
    </source>
</evidence>
<keyword evidence="2" id="KW-1133">Transmembrane helix</keyword>
<dbReference type="InterPro" id="IPR051045">
    <property type="entry name" value="TonB-dependent_transducer"/>
</dbReference>
<dbReference type="PANTHER" id="PTHR33446:SF2">
    <property type="entry name" value="PROTEIN TONB"/>
    <property type="match status" value="1"/>
</dbReference>
<dbReference type="KEGG" id="fps:FP1467"/>
<dbReference type="GO" id="GO:0031992">
    <property type="term" value="F:energy transducer activity"/>
    <property type="evidence" value="ECO:0007669"/>
    <property type="project" value="TreeGrafter"/>
</dbReference>
<accession>A6GZL7</accession>
<feature type="compositionally biased region" description="Low complexity" evidence="1">
    <location>
        <begin position="125"/>
        <end position="144"/>
    </location>
</feature>
<dbReference type="PANTHER" id="PTHR33446">
    <property type="entry name" value="PROTEIN TONB-RELATED"/>
    <property type="match status" value="1"/>
</dbReference>
<dbReference type="InterPro" id="IPR037682">
    <property type="entry name" value="TonB_C"/>
</dbReference>
<dbReference type="eggNOG" id="COG0810">
    <property type="taxonomic scope" value="Bacteria"/>
</dbReference>
<name>A6GZL7_FLAPJ</name>
<keyword evidence="2" id="KW-0812">Transmembrane</keyword>
<organism evidence="4 5">
    <name type="scientific">Flavobacterium psychrophilum (strain ATCC 49511 / DSM 21280 / CIP 103535 / JIP02/86)</name>
    <dbReference type="NCBI Taxonomy" id="402612"/>
    <lineage>
        <taxon>Bacteria</taxon>
        <taxon>Pseudomonadati</taxon>
        <taxon>Bacteroidota</taxon>
        <taxon>Flavobacteriia</taxon>
        <taxon>Flavobacteriales</taxon>
        <taxon>Flavobacteriaceae</taxon>
        <taxon>Flavobacterium</taxon>
    </lineage>
</organism>
<dbReference type="GO" id="GO:0098797">
    <property type="term" value="C:plasma membrane protein complex"/>
    <property type="evidence" value="ECO:0007669"/>
    <property type="project" value="TreeGrafter"/>
</dbReference>
<dbReference type="SUPFAM" id="SSF74653">
    <property type="entry name" value="TolA/TonB C-terminal domain"/>
    <property type="match status" value="1"/>
</dbReference>
<dbReference type="STRING" id="402612.FP1467"/>
<evidence type="ECO:0000256" key="2">
    <source>
        <dbReference type="SAM" id="Phobius"/>
    </source>
</evidence>
<reference evidence="4 5" key="1">
    <citation type="journal article" date="2007" name="Nat. Biotechnol.">
        <title>Complete genome sequence of the fish pathogen Flavobacterium psychrophilum.</title>
        <authorList>
            <person name="Duchaud E."/>
            <person name="Boussaha M."/>
            <person name="Loux V."/>
            <person name="Bernardet J.F."/>
            <person name="Michel C."/>
            <person name="Kerouault B."/>
            <person name="Mondot S."/>
            <person name="Nicolas P."/>
            <person name="Bossy R."/>
            <person name="Caron C."/>
            <person name="Bessieres P."/>
            <person name="Gibrat J.F."/>
            <person name="Claverol S."/>
            <person name="Dumetz F."/>
            <person name="Le Henaff M."/>
            <person name="Benmansour A."/>
        </authorList>
    </citation>
    <scope>NUCLEOTIDE SEQUENCE [LARGE SCALE GENOMIC DNA]</scope>
    <source>
        <strain evidence="5">ATCC 49511 / DSM 21280 / CIP 103535 / JIP02/86</strain>
    </source>
</reference>
<dbReference type="Pfam" id="PF03544">
    <property type="entry name" value="TonB_C"/>
    <property type="match status" value="1"/>
</dbReference>
<keyword evidence="5" id="KW-1185">Reference proteome</keyword>
<feature type="transmembrane region" description="Helical" evidence="2">
    <location>
        <begin position="39"/>
        <end position="60"/>
    </location>
</feature>
<proteinExistence type="predicted"/>
<feature type="domain" description="TonB C-terminal" evidence="3">
    <location>
        <begin position="211"/>
        <end position="268"/>
    </location>
</feature>
<feature type="region of interest" description="Disordered" evidence="1">
    <location>
        <begin position="114"/>
        <end position="159"/>
    </location>
</feature>
<dbReference type="EnsemblBacteria" id="CAL43540">
    <property type="protein sequence ID" value="CAL43540"/>
    <property type="gene ID" value="FP1467"/>
</dbReference>
<gene>
    <name evidence="4" type="ordered locus">FP1467</name>
</gene>
<dbReference type="AlphaFoldDB" id="A6GZL7"/>
<dbReference type="Proteomes" id="UP000006394">
    <property type="component" value="Chromosome"/>
</dbReference>
<dbReference type="GeneID" id="66552926"/>
<evidence type="ECO:0000313" key="4">
    <source>
        <dbReference type="EMBL" id="CAL43540.1"/>
    </source>
</evidence>
<dbReference type="PATRIC" id="fig|402612.5.peg.1480"/>
<evidence type="ECO:0000259" key="3">
    <source>
        <dbReference type="Pfam" id="PF03544"/>
    </source>
</evidence>
<protein>
    <recommendedName>
        <fullName evidence="3">TonB C-terminal domain-containing protein</fullName>
    </recommendedName>
</protein>
<dbReference type="RefSeq" id="WP_011963585.1">
    <property type="nucleotide sequence ID" value="NC_009613.3"/>
</dbReference>
<dbReference type="HOGENOM" id="CLU_065795_0_0_10"/>
<dbReference type="OrthoDB" id="1095452at2"/>
<dbReference type="EMBL" id="AM398681">
    <property type="protein sequence ID" value="CAL43540.1"/>
    <property type="molecule type" value="Genomic_DNA"/>
</dbReference>
<sequence length="273" mass="29956">MSKLNINKNEWLELVFEGKNKEYGAYQLRQENGKTTMKAFFSAIALISGIALLPVVLSSFTKKPVIVAIPTMYCPITPVNLQPKKEEPKKEETTVKKEEPKTPKTHAIPVVVKKQDAPKTEIPETKPTNNNTTKTGNNPETGNTNTGGGDGGGGGGGEIILPIEKPINDPFSPETLDRNPNFPGGINEFLKTVGKKFTTPELDEEKIIKILVYFVVERDGTLSNITVPDNPGFGLDIEAIRVLKAIKTKWEPGIYKGKPVRTSYSLPIVVKTQ</sequence>
<evidence type="ECO:0000256" key="1">
    <source>
        <dbReference type="SAM" id="MobiDB-lite"/>
    </source>
</evidence>
<feature type="compositionally biased region" description="Basic and acidic residues" evidence="1">
    <location>
        <begin position="114"/>
        <end position="124"/>
    </location>
</feature>